<evidence type="ECO:0000313" key="3">
    <source>
        <dbReference type="EMBL" id="KAL1600353.1"/>
    </source>
</evidence>
<dbReference type="Proteomes" id="UP001521222">
    <property type="component" value="Unassembled WGS sequence"/>
</dbReference>
<protein>
    <recommendedName>
        <fullName evidence="5">Nicotinamide-nucleotide adenylyltransferase</fullName>
    </recommendedName>
</protein>
<dbReference type="PANTHER" id="PTHR31285:SF0">
    <property type="entry name" value="NICOTINAMIDE MONONUCLEOTIDE ADENYLYLTRANSFERASE"/>
    <property type="match status" value="1"/>
</dbReference>
<dbReference type="PANTHER" id="PTHR31285">
    <property type="entry name" value="NICOTINAMIDE MONONUCLEOTIDE ADENYLYLTRANSFERASE"/>
    <property type="match status" value="1"/>
</dbReference>
<evidence type="ECO:0000256" key="2">
    <source>
        <dbReference type="SAM" id="Phobius"/>
    </source>
</evidence>
<feature type="region of interest" description="Disordered" evidence="1">
    <location>
        <begin position="435"/>
        <end position="455"/>
    </location>
</feature>
<evidence type="ECO:0008006" key="5">
    <source>
        <dbReference type="Google" id="ProtNLM"/>
    </source>
</evidence>
<keyword evidence="4" id="KW-1185">Reference proteome</keyword>
<evidence type="ECO:0000313" key="4">
    <source>
        <dbReference type="Proteomes" id="UP001521222"/>
    </source>
</evidence>
<keyword evidence="2" id="KW-0472">Membrane</keyword>
<reference evidence="3 4" key="1">
    <citation type="submission" date="2024-02" db="EMBL/GenBank/DDBJ databases">
        <title>De novo assembly and annotation of 12 fungi associated with fruit tree decline syndrome in Ontario, Canada.</title>
        <authorList>
            <person name="Sulman M."/>
            <person name="Ellouze W."/>
            <person name="Ilyukhin E."/>
        </authorList>
    </citation>
    <scope>NUCLEOTIDE SEQUENCE [LARGE SCALE GENOMIC DNA]</scope>
    <source>
        <strain evidence="3 4">M97-236</strain>
    </source>
</reference>
<keyword evidence="2" id="KW-0812">Transmembrane</keyword>
<dbReference type="Gene3D" id="3.40.50.620">
    <property type="entry name" value="HUPs"/>
    <property type="match status" value="1"/>
</dbReference>
<feature type="transmembrane region" description="Helical" evidence="2">
    <location>
        <begin position="211"/>
        <end position="232"/>
    </location>
</feature>
<sequence length="537" mass="60950">MGKWSPILASKIRRHIDPGFPHDDQNIVDIELGESPQTPKRVDSGVSFCNSPLDSQDQTKSIPPKDLQHHEPIYMTFDFWDGTLVKPLDYETFGRWDAIDNLTKDLENDGFMFANLWDKVEDMRVDGGDWDARVRPGWTINASLRAPVRNNGFEEDVDSNSEDCESTDEEEWRNEYIDEYLTDEMEDWCLPRWRSKVEQEMKEERNQEPSWRVLILGFASVVFFMVAVITMGDMASRISNLRSILPDLESALTSFTHSSSKFRVVRTVNPTNTQPKTLYILDSSFNPPSIAHLSLVQSALKEHGPGEHNPYRLLLLFSTQNADKAPSPASFVQRIALMTIFAEDFSQTLKKDSAGTKLADLSIDIGLTKEPYYSDKSIAIRDTTPPFYSSIPIHVHLTGYDTLIRFCNPKYYPEYDPPLSALKPFFDAGHKLRVTQRPTDPSDKSSNEFGTVEEQQKYVNDLRDGTRERDGFKPEWGSNIDMVKANNGVGISSTRVRNAAKEGKWDVVDELCTEGVAAWLKDQALYSEDASGKKLSS</sequence>
<dbReference type="InterPro" id="IPR014729">
    <property type="entry name" value="Rossmann-like_a/b/a_fold"/>
</dbReference>
<dbReference type="EMBL" id="JAKIXB020000018">
    <property type="protein sequence ID" value="KAL1600353.1"/>
    <property type="molecule type" value="Genomic_DNA"/>
</dbReference>
<evidence type="ECO:0000256" key="1">
    <source>
        <dbReference type="SAM" id="MobiDB-lite"/>
    </source>
</evidence>
<comment type="caution">
    <text evidence="3">The sequence shown here is derived from an EMBL/GenBank/DDBJ whole genome shotgun (WGS) entry which is preliminary data.</text>
</comment>
<dbReference type="SUPFAM" id="SSF52374">
    <property type="entry name" value="Nucleotidylyl transferase"/>
    <property type="match status" value="1"/>
</dbReference>
<accession>A0ABR3R7E8</accession>
<gene>
    <name evidence="3" type="ORF">SLS59_005980</name>
</gene>
<name>A0ABR3R7E8_9PLEO</name>
<organism evidence="3 4">
    <name type="scientific">Nothophoma quercina</name>
    <dbReference type="NCBI Taxonomy" id="749835"/>
    <lineage>
        <taxon>Eukaryota</taxon>
        <taxon>Fungi</taxon>
        <taxon>Dikarya</taxon>
        <taxon>Ascomycota</taxon>
        <taxon>Pezizomycotina</taxon>
        <taxon>Dothideomycetes</taxon>
        <taxon>Pleosporomycetidae</taxon>
        <taxon>Pleosporales</taxon>
        <taxon>Pleosporineae</taxon>
        <taxon>Didymellaceae</taxon>
        <taxon>Nothophoma</taxon>
    </lineage>
</organism>
<proteinExistence type="predicted"/>
<keyword evidence="2" id="KW-1133">Transmembrane helix</keyword>